<organism evidence="1 2">
    <name type="scientific">Trifolium pratense</name>
    <name type="common">Red clover</name>
    <dbReference type="NCBI Taxonomy" id="57577"/>
    <lineage>
        <taxon>Eukaryota</taxon>
        <taxon>Viridiplantae</taxon>
        <taxon>Streptophyta</taxon>
        <taxon>Embryophyta</taxon>
        <taxon>Tracheophyta</taxon>
        <taxon>Spermatophyta</taxon>
        <taxon>Magnoliopsida</taxon>
        <taxon>eudicotyledons</taxon>
        <taxon>Gunneridae</taxon>
        <taxon>Pentapetalae</taxon>
        <taxon>rosids</taxon>
        <taxon>fabids</taxon>
        <taxon>Fabales</taxon>
        <taxon>Fabaceae</taxon>
        <taxon>Papilionoideae</taxon>
        <taxon>50 kb inversion clade</taxon>
        <taxon>NPAAA clade</taxon>
        <taxon>Hologalegina</taxon>
        <taxon>IRL clade</taxon>
        <taxon>Trifolieae</taxon>
        <taxon>Trifolium</taxon>
    </lineage>
</organism>
<dbReference type="Proteomes" id="UP001177021">
    <property type="component" value="Unassembled WGS sequence"/>
</dbReference>
<name>A0ACB0M2R5_TRIPR</name>
<comment type="caution">
    <text evidence="1">The sequence shown here is derived from an EMBL/GenBank/DDBJ whole genome shotgun (WGS) entry which is preliminary data.</text>
</comment>
<protein>
    <submittedName>
        <fullName evidence="1">Uncharacterized protein</fullName>
    </submittedName>
</protein>
<gene>
    <name evidence="1" type="ORF">MILVUS5_LOCUS38501</name>
</gene>
<dbReference type="EMBL" id="CASHSV030000716">
    <property type="protein sequence ID" value="CAJ2675490.1"/>
    <property type="molecule type" value="Genomic_DNA"/>
</dbReference>
<sequence length="320" mass="36141">MEVMIQSSNMETFNFSSGSMSSPYLSPPSSPKRFGEFYLSAPSSPTRLSEIYREIDYLSSIETSSSTNNNNLVDDVDEEHEAGGGFAFFVNHDESKKLSTRSAEELFHGGKIKPMTNEEAKVVVPRKQQKNKGIVFVDESFDERRGRDRERTESSSLNNNNSGRRVTRSHSPSPYRKSNHTLELEEQNSQQQPRINKEESKISRNTPNSGSVSKGSRRWKLSDLLLFRSASEGRGSNKDPLKKYFVGNNNNKKNTSEEVIKGSSFRSSESFSNHGSRKKAQVSAHELHYAMKKAESQDMKKRTFLPYRQGILGRLSGFGL</sequence>
<keyword evidence="2" id="KW-1185">Reference proteome</keyword>
<evidence type="ECO:0000313" key="1">
    <source>
        <dbReference type="EMBL" id="CAJ2675490.1"/>
    </source>
</evidence>
<reference evidence="1" key="1">
    <citation type="submission" date="2023-10" db="EMBL/GenBank/DDBJ databases">
        <authorList>
            <person name="Rodriguez Cubillos JULIANA M."/>
            <person name="De Vega J."/>
        </authorList>
    </citation>
    <scope>NUCLEOTIDE SEQUENCE</scope>
</reference>
<accession>A0ACB0M2R5</accession>
<evidence type="ECO:0000313" key="2">
    <source>
        <dbReference type="Proteomes" id="UP001177021"/>
    </source>
</evidence>
<proteinExistence type="predicted"/>